<evidence type="ECO:0000259" key="4">
    <source>
        <dbReference type="Pfam" id="PF05592"/>
    </source>
</evidence>
<evidence type="ECO:0000259" key="7">
    <source>
        <dbReference type="Pfam" id="PF17390"/>
    </source>
</evidence>
<name>W0FKG2_9BACT</name>
<dbReference type="InterPro" id="IPR008902">
    <property type="entry name" value="Rhamnosid_concanavalin"/>
</dbReference>
<proteinExistence type="predicted"/>
<dbReference type="InterPro" id="IPR035398">
    <property type="entry name" value="Bac_rhamnosid_C"/>
</dbReference>
<dbReference type="EMBL" id="KC246779">
    <property type="protein sequence ID" value="AHF23934.1"/>
    <property type="molecule type" value="Genomic_DNA"/>
</dbReference>
<feature type="domain" description="Alpha-L-rhamnosidase concanavalin-like" evidence="4">
    <location>
        <begin position="194"/>
        <end position="282"/>
    </location>
</feature>
<dbReference type="Gene3D" id="2.60.120.260">
    <property type="entry name" value="Galactose-binding domain-like"/>
    <property type="match status" value="2"/>
</dbReference>
<dbReference type="EC" id="3.2.1.40" evidence="2"/>
<dbReference type="Gene3D" id="2.60.420.10">
    <property type="entry name" value="Maltose phosphorylase, domain 3"/>
    <property type="match status" value="1"/>
</dbReference>
<reference evidence="8" key="1">
    <citation type="journal article" date="2013" name="PLoS ONE">
        <title>Metagenomic insights into the carbohydrate-active enzymes carried by the microorganisms adhering to solid digesta in the rumen of cows.</title>
        <authorList>
            <person name="Wang L."/>
            <person name="Hatem A."/>
            <person name="Catalyurek U.V."/>
            <person name="Morrison M."/>
            <person name="Yu Z."/>
        </authorList>
    </citation>
    <scope>NUCLEOTIDE SEQUENCE</scope>
</reference>
<dbReference type="InterPro" id="IPR016007">
    <property type="entry name" value="Alpha_rhamnosid"/>
</dbReference>
<dbReference type="PANTHER" id="PTHR33307">
    <property type="entry name" value="ALPHA-RHAMNOSIDASE (EUROFUNG)"/>
    <property type="match status" value="1"/>
</dbReference>
<dbReference type="PANTHER" id="PTHR33307:SF6">
    <property type="entry name" value="ALPHA-RHAMNOSIDASE (EUROFUNG)-RELATED"/>
    <property type="match status" value="1"/>
</dbReference>
<protein>
    <recommendedName>
        <fullName evidence="2">alpha-L-rhamnosidase</fullName>
        <ecNumber evidence="2">3.2.1.40</ecNumber>
    </recommendedName>
</protein>
<feature type="domain" description="Alpha-L-rhamnosidase C-terminal" evidence="7">
    <location>
        <begin position="693"/>
        <end position="764"/>
    </location>
</feature>
<accession>W0FKG2</accession>
<evidence type="ECO:0000259" key="6">
    <source>
        <dbReference type="Pfam" id="PF17389"/>
    </source>
</evidence>
<dbReference type="GO" id="GO:0005975">
    <property type="term" value="P:carbohydrate metabolic process"/>
    <property type="evidence" value="ECO:0007669"/>
    <property type="project" value="InterPro"/>
</dbReference>
<feature type="domain" description="Alpha-L-rhamnosidase six-hairpin glycosidase" evidence="6">
    <location>
        <begin position="297"/>
        <end position="690"/>
    </location>
</feature>
<dbReference type="AlphaFoldDB" id="W0FKG2"/>
<evidence type="ECO:0000259" key="5">
    <source>
        <dbReference type="Pfam" id="PF08531"/>
    </source>
</evidence>
<feature type="domain" description="Bacterial alpha-L-rhamnosidase N-terminal" evidence="5">
    <location>
        <begin position="29"/>
        <end position="166"/>
    </location>
</feature>
<comment type="catalytic activity">
    <reaction evidence="1">
        <text>Hydrolysis of terminal non-reducing alpha-L-rhamnose residues in alpha-L-rhamnosides.</text>
        <dbReference type="EC" id="3.2.1.40"/>
    </reaction>
</comment>
<evidence type="ECO:0000256" key="3">
    <source>
        <dbReference type="ARBA" id="ARBA00022801"/>
    </source>
</evidence>
<sequence>MAKWICHPLDNKDSRLVPVFRRKFKVRKAPEKAMLRLTAHGIYEAELNGVSMTENKFMPGLSSYYTRIQVQEYDVAALLKEGSNELRVTVGDGWWRWNNNFGYTLAVWGELRLLYDDGSEETLATDEGWEVGLGPVLRTDLQKGEVYDARTDSHGWQKAALCTEHTEGELIENQSVPVREKERFVGKPFRDSVGNLVIDFGQNLAGYVHMTLRGTKSGQTVHLRHGEGLDKDGRFSTANCDGGRAEFQEITYICKGAEVEEYTPHFAVFGFRYALVEGILSGDADFEAIAVYSDMEEVGNFKCSNPLINKLVENARWSQKGNFLDVPVDCPTRERNAWTGDAMIYCRTAAYFMDVRQFFKKWLCDQTIEQYASGKVGITFPSTSSVHNPEELKAVQAKDPAMALAGPTGDGNIGEDSVGWGDSAVWIPYQMVLMYGDAEFLEEHYETAKKWVEFSLRCMREQNPMYKDKPWYLNRDGDFIYDTRFHYGEWNEPLPPAPEVVALFAKGGTAADYVSHMAKYGKPEVATAYTKRSCDNLSHMAHILGKYEDAEHYAALSEKIKAAYDKYLIGPDGTIQPGHQAAYIRALALELVSEAKKPLVIAQLKKELEAADYHLNTGFLSTVYLLPALCDNGLVDEAFRILEQTTAPGWLHPITLGATTMLENWNGMDVFRDSFNHYSFGAVCQFLFEYAAGIRPSFDAPGFREFELRPVLGGSLTWAEASYRTQYGTIRSRWEREGKRFAYTCTVPEVTTAHLTLPDGSAKTLSAGSYRFEGVLRNRLFPAETIPSSRTKASVQGTIGS</sequence>
<dbReference type="Pfam" id="PF17390">
    <property type="entry name" value="Bac_rhamnosid_C"/>
    <property type="match status" value="1"/>
</dbReference>
<dbReference type="Pfam" id="PF05592">
    <property type="entry name" value="Bac_rhamnosid"/>
    <property type="match status" value="1"/>
</dbReference>
<dbReference type="GO" id="GO:0030596">
    <property type="term" value="F:alpha-L-rhamnosidase activity"/>
    <property type="evidence" value="ECO:0007669"/>
    <property type="project" value="UniProtKB-EC"/>
</dbReference>
<dbReference type="Pfam" id="PF17389">
    <property type="entry name" value="Bac_rhamnosid6H"/>
    <property type="match status" value="1"/>
</dbReference>
<evidence type="ECO:0000256" key="2">
    <source>
        <dbReference type="ARBA" id="ARBA00012652"/>
    </source>
</evidence>
<evidence type="ECO:0000313" key="8">
    <source>
        <dbReference type="EMBL" id="AHF23934.1"/>
    </source>
</evidence>
<keyword evidence="3" id="KW-0378">Hydrolase</keyword>
<dbReference type="InterPro" id="IPR013737">
    <property type="entry name" value="Bac_rhamnosid_N"/>
</dbReference>
<dbReference type="InterPro" id="IPR012341">
    <property type="entry name" value="6hp_glycosidase-like_sf"/>
</dbReference>
<dbReference type="InterPro" id="IPR035396">
    <property type="entry name" value="Bac_rhamnosid6H"/>
</dbReference>
<evidence type="ECO:0000256" key="1">
    <source>
        <dbReference type="ARBA" id="ARBA00001445"/>
    </source>
</evidence>
<dbReference type="Gene3D" id="1.50.10.10">
    <property type="match status" value="1"/>
</dbReference>
<dbReference type="Pfam" id="PF08531">
    <property type="entry name" value="Bac_rhamnosid_N"/>
    <property type="match status" value="1"/>
</dbReference>
<dbReference type="InterPro" id="IPR008928">
    <property type="entry name" value="6-hairpin_glycosidase_sf"/>
</dbReference>
<dbReference type="SUPFAM" id="SSF48208">
    <property type="entry name" value="Six-hairpin glycosidases"/>
    <property type="match status" value="1"/>
</dbReference>
<organism evidence="8">
    <name type="scientific">uncultured bacterium Contig1522a</name>
    <dbReference type="NCBI Taxonomy" id="1393448"/>
    <lineage>
        <taxon>Bacteria</taxon>
        <taxon>environmental samples</taxon>
    </lineage>
</organism>